<dbReference type="EMBL" id="WAGF01000003">
    <property type="protein sequence ID" value="KAB0880847.1"/>
    <property type="molecule type" value="Genomic_DNA"/>
</dbReference>
<sequence length="560" mass="62350">MNEKNARHLNAIKARRLQRLPQLTPVASLTVVARHLAGEPDIALVQACKVSEFYRSSVEGMDLAVNRADALARLEHLSTGSAIDTILEPVFLSLLDGTMRACNIGIRQGITPSRLYQECRTFQYEAINSSNFRLDSYSEQLIERQNIQNLADKTVYNSGTMTRDGVTVQMRNGKKMEKHKDAHFGNSQRSHDEYDGQVVYRNKRHANSEGTPERAAQVDHAISCAEVCNNLKGNKALNLDDIKSIANIDENYKVTSQANNSGKDFGKFDKTSAELQQEVKQGYVIVKKRGKEVKKPLTEEQIQARQQMIDEMKVAKKAIDDKTNETVWSNISKDRSVQKVLAKDAGQAAGHQSLGDLVLFVIKPLYYELRTSLSDGLDTGVGVSGYTEALKLRLSRMKTYVLTNASTLLKDLAEGFVKNFLSMLLEGIVNCFVGIFKNLMRMVKEGFKVLMQSVTILRDKSSNQAQKGDAILKLVVGSLSIFASLGLETWLNSLGLPGPLPILLSSVLTAVITALLMYALDKLDLFGTNHDLKMKRIDELLTNEIAETEHSMMTMVNQLR</sequence>
<evidence type="ECO:0000256" key="1">
    <source>
        <dbReference type="SAM" id="Phobius"/>
    </source>
</evidence>
<dbReference type="Proteomes" id="UP000439917">
    <property type="component" value="Unassembled WGS sequence"/>
</dbReference>
<accession>A0AAN5X4U6</accession>
<gene>
    <name evidence="2" type="ORF">FZI38_01295</name>
</gene>
<evidence type="ECO:0000313" key="2">
    <source>
        <dbReference type="EMBL" id="KAB0880847.1"/>
    </source>
</evidence>
<keyword evidence="1" id="KW-0472">Membrane</keyword>
<name>A0AAN5X4U6_CROSK</name>
<proteinExistence type="predicted"/>
<reference evidence="2 3" key="1">
    <citation type="submission" date="2019-09" db="EMBL/GenBank/DDBJ databases">
        <title>Prevalence, distribution, and phylogeny of type two toxin-antitoxin genes possessed by Cronobacter species where C. sakazakii homologs follow sequence type lineages.</title>
        <authorList>
            <person name="Finkelstein S."/>
            <person name="Negrete F."/>
            <person name="Jang H."/>
            <person name="Gopinath G.R."/>
            <person name="Tall B.D."/>
        </authorList>
    </citation>
    <scope>NUCLEOTIDE SEQUENCE [LARGE SCALE GENOMIC DNA]</scope>
    <source>
        <strain evidence="2 3">MOD1_Comp4</strain>
    </source>
</reference>
<feature type="transmembrane region" description="Helical" evidence="1">
    <location>
        <begin position="499"/>
        <end position="520"/>
    </location>
</feature>
<comment type="caution">
    <text evidence="2">The sequence shown here is derived from an EMBL/GenBank/DDBJ whole genome shotgun (WGS) entry which is preliminary data.</text>
</comment>
<keyword evidence="1" id="KW-0812">Transmembrane</keyword>
<evidence type="ECO:0000313" key="3">
    <source>
        <dbReference type="Proteomes" id="UP000439917"/>
    </source>
</evidence>
<keyword evidence="1" id="KW-1133">Transmembrane helix</keyword>
<dbReference type="AlphaFoldDB" id="A0AAN5X4U6"/>
<protein>
    <submittedName>
        <fullName evidence="2">Uncharacterized protein</fullName>
    </submittedName>
</protein>
<organism evidence="2 3">
    <name type="scientific">Cronobacter sakazakii</name>
    <name type="common">Enterobacter sakazakii</name>
    <dbReference type="NCBI Taxonomy" id="28141"/>
    <lineage>
        <taxon>Bacteria</taxon>
        <taxon>Pseudomonadati</taxon>
        <taxon>Pseudomonadota</taxon>
        <taxon>Gammaproteobacteria</taxon>
        <taxon>Enterobacterales</taxon>
        <taxon>Enterobacteriaceae</taxon>
        <taxon>Cronobacter</taxon>
    </lineage>
</organism>